<feature type="region of interest" description="Disordered" evidence="3">
    <location>
        <begin position="571"/>
        <end position="626"/>
    </location>
</feature>
<reference evidence="5" key="1">
    <citation type="submission" date="2025-08" db="UniProtKB">
        <authorList>
            <consortium name="Ensembl"/>
        </authorList>
    </citation>
    <scope>IDENTIFICATION</scope>
</reference>
<dbReference type="PANTHER" id="PTHR31882:SF3">
    <property type="entry name" value="TNFAIP3-INTERACTING PROTEIN 1"/>
    <property type="match status" value="1"/>
</dbReference>
<dbReference type="GO" id="GO:0051019">
    <property type="term" value="F:mitogen-activated protein kinase binding"/>
    <property type="evidence" value="ECO:0007669"/>
    <property type="project" value="TreeGrafter"/>
</dbReference>
<proteinExistence type="predicted"/>
<name>A0A8C5MHV2_9ANUR</name>
<feature type="coiled-coil region" evidence="2">
    <location>
        <begin position="374"/>
        <end position="415"/>
    </location>
</feature>
<dbReference type="Pfam" id="PF16516">
    <property type="entry name" value="CC2-LZ"/>
    <property type="match status" value="1"/>
</dbReference>
<keyword evidence="1 2" id="KW-0175">Coiled coil</keyword>
<evidence type="ECO:0000313" key="5">
    <source>
        <dbReference type="Ensembl" id="ENSLLEP00000013265.1"/>
    </source>
</evidence>
<feature type="compositionally biased region" description="Polar residues" evidence="3">
    <location>
        <begin position="118"/>
        <end position="136"/>
    </location>
</feature>
<feature type="coiled-coil region" evidence="2">
    <location>
        <begin position="42"/>
        <end position="69"/>
    </location>
</feature>
<sequence>MEGKGPYRIYDPGGNIGNLPTQPTSIATSKCNTALMDNIDDIRNLGHLLEESQNEVHKLRQKAEALVKENKHMHVSCPLEPVSPPAGNDSQLVHTDVGQELSDNFYAVQMPSVKPGETLTSPKSNNKTPPSGTSSEFEILNGYEKKTLESRKSDPGPTIKPEVDTLRLQLQRLENSFSRFTEEPDQSQLLRNMSRMALEFNRLATKVHKNELQTSCLQTLCEQLRKENEDLRAKLEADWNQRAQAEQTLRLENIELKKLILERGETKGVQSACGIDAKPKEDKPKVENAEIQQVSRPASKDPLGALLKKVKVLEHQRAELLDVNKQWDQQFRSMKLQYEEKITSLRQKLSQNLKTESEQEAERDRRQRDFDRKLLLARDKIEEKESQVQKLESEMKDLKQKNKILHDQLNSSTKQREYQEREICRLNKALEEALNLQDSPSLPLSTENLPSRQELAIQNDLLKQQVKIFEEDFQKERRDRERMNEEKEDLKGQLEQLESQLGKVTSQLRLCQDDLRKAKEASHNVIRHQATGERYHVEPDMIPTGPPYPYSPPGIMYTGLDDWQIHYPPPIVPPTHSQIQDLPNGPPPAYQWRVSNVLPRPQHHKGSKKKETEVPAGAFPNTPRQT</sequence>
<dbReference type="PANTHER" id="PTHR31882">
    <property type="entry name" value="TNFAIP3-INTERACTING PROTEIN COILED COIL FAMILY MEMBER"/>
    <property type="match status" value="1"/>
</dbReference>
<feature type="region of interest" description="Disordered" evidence="3">
    <location>
        <begin position="113"/>
        <end position="138"/>
    </location>
</feature>
<organism evidence="5 6">
    <name type="scientific">Leptobrachium leishanense</name>
    <name type="common">Leishan spiny toad</name>
    <dbReference type="NCBI Taxonomy" id="445787"/>
    <lineage>
        <taxon>Eukaryota</taxon>
        <taxon>Metazoa</taxon>
        <taxon>Chordata</taxon>
        <taxon>Craniata</taxon>
        <taxon>Vertebrata</taxon>
        <taxon>Euteleostomi</taxon>
        <taxon>Amphibia</taxon>
        <taxon>Batrachia</taxon>
        <taxon>Anura</taxon>
        <taxon>Pelobatoidea</taxon>
        <taxon>Megophryidae</taxon>
        <taxon>Leptobrachium</taxon>
    </lineage>
</organism>
<dbReference type="Ensembl" id="ENSLLET00000013783.1">
    <property type="protein sequence ID" value="ENSLLEP00000013265.1"/>
    <property type="gene ID" value="ENSLLEG00000008391.1"/>
</dbReference>
<dbReference type="GO" id="GO:0070373">
    <property type="term" value="P:negative regulation of ERK1 and ERK2 cascade"/>
    <property type="evidence" value="ECO:0007669"/>
    <property type="project" value="TreeGrafter"/>
</dbReference>
<evidence type="ECO:0000256" key="3">
    <source>
        <dbReference type="SAM" id="MobiDB-lite"/>
    </source>
</evidence>
<dbReference type="OrthoDB" id="10059994at2759"/>
<evidence type="ECO:0000256" key="2">
    <source>
        <dbReference type="SAM" id="Coils"/>
    </source>
</evidence>
<feature type="coiled-coil region" evidence="2">
    <location>
        <begin position="452"/>
        <end position="514"/>
    </location>
</feature>
<keyword evidence="6" id="KW-1185">Reference proteome</keyword>
<dbReference type="GeneTree" id="ENSGT00510000046908"/>
<gene>
    <name evidence="5" type="primary">TNIP1</name>
</gene>
<reference evidence="5" key="2">
    <citation type="submission" date="2025-09" db="UniProtKB">
        <authorList>
            <consortium name="Ensembl"/>
        </authorList>
    </citation>
    <scope>IDENTIFICATION</scope>
</reference>
<feature type="domain" description="NF-kappa-B essential modulator NEMO CC2-LZ" evidence="4">
    <location>
        <begin position="414"/>
        <end position="503"/>
    </location>
</feature>
<evidence type="ECO:0000256" key="1">
    <source>
        <dbReference type="ARBA" id="ARBA00023054"/>
    </source>
</evidence>
<evidence type="ECO:0000259" key="4">
    <source>
        <dbReference type="Pfam" id="PF16516"/>
    </source>
</evidence>
<feature type="region of interest" description="Disordered" evidence="3">
    <location>
        <begin position="275"/>
        <end position="295"/>
    </location>
</feature>
<dbReference type="GO" id="GO:0071222">
    <property type="term" value="P:cellular response to lipopolysaccharide"/>
    <property type="evidence" value="ECO:0007669"/>
    <property type="project" value="TreeGrafter"/>
</dbReference>
<dbReference type="GO" id="GO:0005737">
    <property type="term" value="C:cytoplasm"/>
    <property type="evidence" value="ECO:0007669"/>
    <property type="project" value="UniProtKB-ARBA"/>
</dbReference>
<dbReference type="GO" id="GO:0006357">
    <property type="term" value="P:regulation of transcription by RNA polymerase II"/>
    <property type="evidence" value="ECO:0007669"/>
    <property type="project" value="TreeGrafter"/>
</dbReference>
<dbReference type="Gene3D" id="1.20.5.990">
    <property type="entry name" value="Nemo cc2-lz domain - 1d5 darpin complex"/>
    <property type="match status" value="1"/>
</dbReference>
<accession>A0A8C5MHV2</accession>
<feature type="compositionally biased region" description="Basic and acidic residues" evidence="3">
    <location>
        <begin position="277"/>
        <end position="288"/>
    </location>
</feature>
<evidence type="ECO:0000313" key="6">
    <source>
        <dbReference type="Proteomes" id="UP000694569"/>
    </source>
</evidence>
<protein>
    <submittedName>
        <fullName evidence="5">TNFAIP3 interacting protein 1</fullName>
    </submittedName>
</protein>
<feature type="coiled-coil region" evidence="2">
    <location>
        <begin position="214"/>
        <end position="262"/>
    </location>
</feature>
<dbReference type="AlphaFoldDB" id="A0A8C5MHV2"/>
<dbReference type="GO" id="GO:0043124">
    <property type="term" value="P:negative regulation of canonical NF-kappaB signal transduction"/>
    <property type="evidence" value="ECO:0007669"/>
    <property type="project" value="TreeGrafter"/>
</dbReference>
<dbReference type="InterPro" id="IPR032419">
    <property type="entry name" value="CC2-LZ_dom"/>
</dbReference>
<dbReference type="Proteomes" id="UP000694569">
    <property type="component" value="Unplaced"/>
</dbReference>